<dbReference type="InterPro" id="IPR006274">
    <property type="entry name" value="CarbamoylP_synth_ssu"/>
</dbReference>
<comment type="pathway">
    <text evidence="2">Amino-acid biosynthesis; L-arginine biosynthesis; carbamoyl phosphate from bicarbonate: step 1/1.</text>
</comment>
<dbReference type="Gene3D" id="3.50.30.20">
    <property type="entry name" value="Carbamoyl-phosphate synthase small subunit, N-terminal domain"/>
    <property type="match status" value="1"/>
</dbReference>
<evidence type="ECO:0000256" key="5">
    <source>
        <dbReference type="ARBA" id="ARBA00022598"/>
    </source>
</evidence>
<dbReference type="InterPro" id="IPR035686">
    <property type="entry name" value="CPSase_GATase1"/>
</dbReference>
<evidence type="ECO:0000313" key="14">
    <source>
        <dbReference type="EMBL" id="VAX23795.1"/>
    </source>
</evidence>
<dbReference type="Pfam" id="PF00117">
    <property type="entry name" value="GATase"/>
    <property type="match status" value="1"/>
</dbReference>
<comment type="pathway">
    <text evidence="1">Pyrimidine metabolism; UMP biosynthesis via de novo pathway; (S)-dihydroorotate from bicarbonate: step 1/3.</text>
</comment>
<keyword evidence="6" id="KW-0547">Nucleotide-binding</keyword>
<proteinExistence type="inferred from homology"/>
<accession>A0A3B1CX38</accession>
<dbReference type="GO" id="GO:0006221">
    <property type="term" value="P:pyrimidine nucleotide biosynthetic process"/>
    <property type="evidence" value="ECO:0007669"/>
    <property type="project" value="UniProtKB-KW"/>
</dbReference>
<dbReference type="SUPFAM" id="SSF52317">
    <property type="entry name" value="Class I glutamine amidotransferase-like"/>
    <property type="match status" value="1"/>
</dbReference>
<evidence type="ECO:0000256" key="7">
    <source>
        <dbReference type="ARBA" id="ARBA00022840"/>
    </source>
</evidence>
<dbReference type="Pfam" id="PF00988">
    <property type="entry name" value="CPSase_sm_chain"/>
    <property type="match status" value="1"/>
</dbReference>
<dbReference type="PANTHER" id="PTHR43418:SF7">
    <property type="entry name" value="CARBAMOYL-PHOSPHATE SYNTHASE SMALL CHAIN"/>
    <property type="match status" value="1"/>
</dbReference>
<evidence type="ECO:0000256" key="4">
    <source>
        <dbReference type="ARBA" id="ARBA00012738"/>
    </source>
</evidence>
<keyword evidence="5 14" id="KW-0436">Ligase</keyword>
<evidence type="ECO:0000256" key="2">
    <source>
        <dbReference type="ARBA" id="ARBA00005077"/>
    </source>
</evidence>
<evidence type="ECO:0000259" key="13">
    <source>
        <dbReference type="SMART" id="SM01097"/>
    </source>
</evidence>
<dbReference type="SUPFAM" id="SSF52021">
    <property type="entry name" value="Carbamoyl phosphate synthetase, small subunit N-terminal domain"/>
    <property type="match status" value="1"/>
</dbReference>
<sequence length="372" mass="40572">MKKAYLVMSDGRLFTGKPLGAVGETKGEVVFNTSMMGYQEILTDPSYEGQIVTMTYPLIGNYGVNDDDVESCAIFAEGLIVKEESAIASNWRNVKTLGEYLREHNVVGIQGIDTRALTRHIREKGAQPAIISSKPDVNIDELKARAVKVAGTDGIDLVAKVTCDGPYGWDEGLWDIKRGFAKPDGDPKYKVVAIDYGVKRNILRHLVNAGCDVTVVPASMSAGDILEKQPDGIFLSNGPGDPSAVPYAPETVKGLIGKKPLFGICLGHQMLCRALGMDTYKLKFGHHGGNQPVMDLFTRKVEITAQNHNYAVDEKSLPDGVEVTHVNLNDKTVEGIKSDKLKLFSVQYHPEASPGPNDAQYLFKRFTGLMGK</sequence>
<dbReference type="InterPro" id="IPR029062">
    <property type="entry name" value="Class_I_gatase-like"/>
</dbReference>
<dbReference type="GO" id="GO:0004088">
    <property type="term" value="F:carbamoyl-phosphate synthase (glutamine-hydrolyzing) activity"/>
    <property type="evidence" value="ECO:0007669"/>
    <property type="project" value="UniProtKB-EC"/>
</dbReference>
<dbReference type="PANTHER" id="PTHR43418">
    <property type="entry name" value="MULTIFUNCTIONAL TRYPTOPHAN BIOSYNTHESIS PROTEIN-RELATED"/>
    <property type="match status" value="1"/>
</dbReference>
<feature type="domain" description="Carbamoyl-phosphate synthase small subunit N-terminal" evidence="13">
    <location>
        <begin position="2"/>
        <end position="132"/>
    </location>
</feature>
<dbReference type="Gene3D" id="3.40.50.880">
    <property type="match status" value="1"/>
</dbReference>
<dbReference type="AlphaFoldDB" id="A0A3B1CX38"/>
<dbReference type="PRINTS" id="PR00099">
    <property type="entry name" value="CPSGATASE"/>
</dbReference>
<reference evidence="14" key="1">
    <citation type="submission" date="2018-06" db="EMBL/GenBank/DDBJ databases">
        <authorList>
            <person name="Zhirakovskaya E."/>
        </authorList>
    </citation>
    <scope>NUCLEOTIDE SEQUENCE</scope>
</reference>
<dbReference type="GO" id="GO:0004359">
    <property type="term" value="F:glutaminase activity"/>
    <property type="evidence" value="ECO:0007669"/>
    <property type="project" value="RHEA"/>
</dbReference>
<keyword evidence="8" id="KW-0315">Glutamine amidotransferase</keyword>
<evidence type="ECO:0000256" key="6">
    <source>
        <dbReference type="ARBA" id="ARBA00022741"/>
    </source>
</evidence>
<comment type="catalytic activity">
    <reaction evidence="11">
        <text>hydrogencarbonate + L-glutamine + 2 ATP + H2O = carbamoyl phosphate + L-glutamate + 2 ADP + phosphate + 2 H(+)</text>
        <dbReference type="Rhea" id="RHEA:18633"/>
        <dbReference type="ChEBI" id="CHEBI:15377"/>
        <dbReference type="ChEBI" id="CHEBI:15378"/>
        <dbReference type="ChEBI" id="CHEBI:17544"/>
        <dbReference type="ChEBI" id="CHEBI:29985"/>
        <dbReference type="ChEBI" id="CHEBI:30616"/>
        <dbReference type="ChEBI" id="CHEBI:43474"/>
        <dbReference type="ChEBI" id="CHEBI:58228"/>
        <dbReference type="ChEBI" id="CHEBI:58359"/>
        <dbReference type="ChEBI" id="CHEBI:456216"/>
        <dbReference type="EC" id="6.3.5.5"/>
    </reaction>
</comment>
<dbReference type="InterPro" id="IPR017926">
    <property type="entry name" value="GATASE"/>
</dbReference>
<evidence type="ECO:0000256" key="1">
    <source>
        <dbReference type="ARBA" id="ARBA00004812"/>
    </source>
</evidence>
<organism evidence="14">
    <name type="scientific">hydrothermal vent metagenome</name>
    <dbReference type="NCBI Taxonomy" id="652676"/>
    <lineage>
        <taxon>unclassified sequences</taxon>
        <taxon>metagenomes</taxon>
        <taxon>ecological metagenomes</taxon>
    </lineage>
</organism>
<dbReference type="GO" id="GO:0005524">
    <property type="term" value="F:ATP binding"/>
    <property type="evidence" value="ECO:0007669"/>
    <property type="project" value="UniProtKB-KW"/>
</dbReference>
<dbReference type="InterPro" id="IPR036480">
    <property type="entry name" value="CarbP_synth_ssu_N_sf"/>
</dbReference>
<evidence type="ECO:0000256" key="10">
    <source>
        <dbReference type="ARBA" id="ARBA00044340"/>
    </source>
</evidence>
<evidence type="ECO:0000256" key="11">
    <source>
        <dbReference type="ARBA" id="ARBA00048816"/>
    </source>
</evidence>
<dbReference type="PRINTS" id="PR00096">
    <property type="entry name" value="GATASE"/>
</dbReference>
<dbReference type="CDD" id="cd01744">
    <property type="entry name" value="GATase1_CPSase"/>
    <property type="match status" value="1"/>
</dbReference>
<dbReference type="PRINTS" id="PR00097">
    <property type="entry name" value="ANTSNTHASEII"/>
</dbReference>
<dbReference type="InterPro" id="IPR050472">
    <property type="entry name" value="Anth_synth/Amidotransfase"/>
</dbReference>
<evidence type="ECO:0000256" key="12">
    <source>
        <dbReference type="ARBA" id="ARBA00049285"/>
    </source>
</evidence>
<comment type="similarity">
    <text evidence="3">Belongs to the CarA family.</text>
</comment>
<dbReference type="NCBIfam" id="NF009475">
    <property type="entry name" value="PRK12838.1"/>
    <property type="match status" value="1"/>
</dbReference>
<keyword evidence="9" id="KW-0665">Pyrimidine biosynthesis</keyword>
<gene>
    <name evidence="14" type="ORF">MNBD_NITROSPINAE01-716</name>
</gene>
<dbReference type="HAMAP" id="MF_01209">
    <property type="entry name" value="CPSase_S_chain"/>
    <property type="match status" value="1"/>
</dbReference>
<dbReference type="EMBL" id="UOGC01000154">
    <property type="protein sequence ID" value="VAX23795.1"/>
    <property type="molecule type" value="Genomic_DNA"/>
</dbReference>
<evidence type="ECO:0000256" key="3">
    <source>
        <dbReference type="ARBA" id="ARBA00007800"/>
    </source>
</evidence>
<dbReference type="EC" id="6.3.5.5" evidence="4"/>
<dbReference type="FunFam" id="3.50.30.20:FF:000001">
    <property type="entry name" value="Carbamoyl-phosphate synthase small chain"/>
    <property type="match status" value="1"/>
</dbReference>
<comment type="catalytic activity">
    <reaction evidence="12">
        <text>L-glutamine + H2O = L-glutamate + NH4(+)</text>
        <dbReference type="Rhea" id="RHEA:15889"/>
        <dbReference type="ChEBI" id="CHEBI:15377"/>
        <dbReference type="ChEBI" id="CHEBI:28938"/>
        <dbReference type="ChEBI" id="CHEBI:29985"/>
        <dbReference type="ChEBI" id="CHEBI:58359"/>
    </reaction>
</comment>
<evidence type="ECO:0000256" key="9">
    <source>
        <dbReference type="ARBA" id="ARBA00022975"/>
    </source>
</evidence>
<name>A0A3B1CX38_9ZZZZ</name>
<protein>
    <recommendedName>
        <fullName evidence="4">carbamoyl-phosphate synthase (glutamine-hydrolyzing)</fullName>
        <ecNumber evidence="4">6.3.5.5</ecNumber>
    </recommendedName>
    <alternativeName>
        <fullName evidence="10">Arginine-specific carbamoyl phosphate synthetase, glutamine chain</fullName>
    </alternativeName>
</protein>
<dbReference type="SMART" id="SM01097">
    <property type="entry name" value="CPSase_sm_chain"/>
    <property type="match status" value="1"/>
</dbReference>
<dbReference type="GO" id="GO:0006541">
    <property type="term" value="P:glutamine metabolic process"/>
    <property type="evidence" value="ECO:0007669"/>
    <property type="project" value="InterPro"/>
</dbReference>
<dbReference type="PROSITE" id="PS51273">
    <property type="entry name" value="GATASE_TYPE_1"/>
    <property type="match status" value="1"/>
</dbReference>
<evidence type="ECO:0000256" key="8">
    <source>
        <dbReference type="ARBA" id="ARBA00022962"/>
    </source>
</evidence>
<dbReference type="NCBIfam" id="TIGR01368">
    <property type="entry name" value="CPSaseIIsmall"/>
    <property type="match status" value="1"/>
</dbReference>
<dbReference type="GO" id="GO:0006207">
    <property type="term" value="P:'de novo' pyrimidine nucleobase biosynthetic process"/>
    <property type="evidence" value="ECO:0007669"/>
    <property type="project" value="InterPro"/>
</dbReference>
<dbReference type="InterPro" id="IPR002474">
    <property type="entry name" value="CarbamoylP_synth_ssu_N"/>
</dbReference>
<keyword evidence="7" id="KW-0067">ATP-binding</keyword>